<proteinExistence type="predicted"/>
<gene>
    <name evidence="1" type="ORF">ElyMa_000620900</name>
</gene>
<organism evidence="1 2">
    <name type="scientific">Elysia marginata</name>
    <dbReference type="NCBI Taxonomy" id="1093978"/>
    <lineage>
        <taxon>Eukaryota</taxon>
        <taxon>Metazoa</taxon>
        <taxon>Spiralia</taxon>
        <taxon>Lophotrochozoa</taxon>
        <taxon>Mollusca</taxon>
        <taxon>Gastropoda</taxon>
        <taxon>Heterobranchia</taxon>
        <taxon>Euthyneura</taxon>
        <taxon>Panpulmonata</taxon>
        <taxon>Sacoglossa</taxon>
        <taxon>Placobranchoidea</taxon>
        <taxon>Plakobranchidae</taxon>
        <taxon>Elysia</taxon>
    </lineage>
</organism>
<dbReference type="EMBL" id="BMAT01001250">
    <property type="protein sequence ID" value="GFR82193.1"/>
    <property type="molecule type" value="Genomic_DNA"/>
</dbReference>
<keyword evidence="2" id="KW-1185">Reference proteome</keyword>
<dbReference type="Proteomes" id="UP000762676">
    <property type="component" value="Unassembled WGS sequence"/>
</dbReference>
<evidence type="ECO:0000313" key="1">
    <source>
        <dbReference type="EMBL" id="GFR82193.1"/>
    </source>
</evidence>
<accession>A0AAV4G8S5</accession>
<dbReference type="AlphaFoldDB" id="A0AAV4G8S5"/>
<evidence type="ECO:0000313" key="2">
    <source>
        <dbReference type="Proteomes" id="UP000762676"/>
    </source>
</evidence>
<name>A0AAV4G8S5_9GAST</name>
<protein>
    <submittedName>
        <fullName evidence="1">Uncharacterized protein</fullName>
    </submittedName>
</protein>
<sequence length="87" mass="9584">MFSYHSNALEVRITKSDSVTRQCRMSCLLALLSERGQFKPSTAPHILRNSDHRTTASISQHHNTVVVVVAAAAIHGCNADIQRVISK</sequence>
<comment type="caution">
    <text evidence="1">The sequence shown here is derived from an EMBL/GenBank/DDBJ whole genome shotgun (WGS) entry which is preliminary data.</text>
</comment>
<reference evidence="1 2" key="1">
    <citation type="journal article" date="2021" name="Elife">
        <title>Chloroplast acquisition without the gene transfer in kleptoplastic sea slugs, Plakobranchus ocellatus.</title>
        <authorList>
            <person name="Maeda T."/>
            <person name="Takahashi S."/>
            <person name="Yoshida T."/>
            <person name="Shimamura S."/>
            <person name="Takaki Y."/>
            <person name="Nagai Y."/>
            <person name="Toyoda A."/>
            <person name="Suzuki Y."/>
            <person name="Arimoto A."/>
            <person name="Ishii H."/>
            <person name="Satoh N."/>
            <person name="Nishiyama T."/>
            <person name="Hasebe M."/>
            <person name="Maruyama T."/>
            <person name="Minagawa J."/>
            <person name="Obokata J."/>
            <person name="Shigenobu S."/>
        </authorList>
    </citation>
    <scope>NUCLEOTIDE SEQUENCE [LARGE SCALE GENOMIC DNA]</scope>
</reference>